<organism evidence="2 3">
    <name type="scientific">Ganoderma sinense ZZ0214-1</name>
    <dbReference type="NCBI Taxonomy" id="1077348"/>
    <lineage>
        <taxon>Eukaryota</taxon>
        <taxon>Fungi</taxon>
        <taxon>Dikarya</taxon>
        <taxon>Basidiomycota</taxon>
        <taxon>Agaricomycotina</taxon>
        <taxon>Agaricomycetes</taxon>
        <taxon>Polyporales</taxon>
        <taxon>Polyporaceae</taxon>
        <taxon>Ganoderma</taxon>
    </lineage>
</organism>
<comment type="caution">
    <text evidence="2">The sequence shown here is derived from an EMBL/GenBank/DDBJ whole genome shotgun (WGS) entry which is preliminary data.</text>
</comment>
<dbReference type="Proteomes" id="UP000230002">
    <property type="component" value="Unassembled WGS sequence"/>
</dbReference>
<feature type="compositionally biased region" description="Low complexity" evidence="1">
    <location>
        <begin position="508"/>
        <end position="518"/>
    </location>
</feature>
<feature type="compositionally biased region" description="Acidic residues" evidence="1">
    <location>
        <begin position="481"/>
        <end position="507"/>
    </location>
</feature>
<sequence>MLREERPALKGAVRVLMLQSGALPASQDKKPVTFIALPEDVLQPIFAFAAAELEPTDQFDPFIFSSGAHHPWLRLLRTKKGFPLICRATFWPGTTALSSDIALRRMGQVVALADTLRSADIGPRHGTLIKSIRWDSCVVAAPCADAIREEMAFILGQCTRLQSFSYHPHHQFPLRCQTPWPDRDECEGSFNALWFFTTSTSLSDLLLVQPVAVCSLRSLDISVDLQKVDIDNRVDVGPMLMGIHRILSALKGLESLTLGPWSSNSLIPEALMTMPSISLPSLTELQIFAPPREDVDAYLCSRWDAPKLTRLTILISTEWAGSPIGLLQRLGSRLRYLHFYPVTLYPRVWQHISTLASTLATVCPLLEHLIVPRTCTAFVINSPTLDLWTSMGGYDLKARQDKARADTYREWAVDAVQSNSNVPALRTVRFLFMFMDPLVSPLGYEEDEDGVLYHRFPLGRVVQTVAAIIPESYWQMRRGTEEDEESEWESESESEEWEAGDEEDGDAETAGSDWTSDGSESEEGGDSGSHPDENGVAVIEENVDGANGPRALKDGSTHHADLPGEREQSRDREREEDGGEEGGVRLDRRQLEAAAERALRVEYPVERLDRATILAAFRCGIDQAGYDQADLRDHH</sequence>
<accession>A0A2G8SM40</accession>
<evidence type="ECO:0000256" key="1">
    <source>
        <dbReference type="SAM" id="MobiDB-lite"/>
    </source>
</evidence>
<name>A0A2G8SM40_9APHY</name>
<proteinExistence type="predicted"/>
<feature type="compositionally biased region" description="Basic and acidic residues" evidence="1">
    <location>
        <begin position="551"/>
        <end position="575"/>
    </location>
</feature>
<dbReference type="Gene3D" id="3.80.10.10">
    <property type="entry name" value="Ribonuclease Inhibitor"/>
    <property type="match status" value="1"/>
</dbReference>
<keyword evidence="3" id="KW-1185">Reference proteome</keyword>
<evidence type="ECO:0000313" key="3">
    <source>
        <dbReference type="Proteomes" id="UP000230002"/>
    </source>
</evidence>
<evidence type="ECO:0000313" key="2">
    <source>
        <dbReference type="EMBL" id="PIL34834.1"/>
    </source>
</evidence>
<evidence type="ECO:0008006" key="4">
    <source>
        <dbReference type="Google" id="ProtNLM"/>
    </source>
</evidence>
<dbReference type="EMBL" id="AYKW01000004">
    <property type="protein sequence ID" value="PIL34834.1"/>
    <property type="molecule type" value="Genomic_DNA"/>
</dbReference>
<dbReference type="InterPro" id="IPR032675">
    <property type="entry name" value="LRR_dom_sf"/>
</dbReference>
<dbReference type="OrthoDB" id="3060996at2759"/>
<reference evidence="2 3" key="1">
    <citation type="journal article" date="2015" name="Sci. Rep.">
        <title>Chromosome-level genome map provides insights into diverse defense mechanisms in the medicinal fungus Ganoderma sinense.</title>
        <authorList>
            <person name="Zhu Y."/>
            <person name="Xu J."/>
            <person name="Sun C."/>
            <person name="Zhou S."/>
            <person name="Xu H."/>
            <person name="Nelson D.R."/>
            <person name="Qian J."/>
            <person name="Song J."/>
            <person name="Luo H."/>
            <person name="Xiang L."/>
            <person name="Li Y."/>
            <person name="Xu Z."/>
            <person name="Ji A."/>
            <person name="Wang L."/>
            <person name="Lu S."/>
            <person name="Hayward A."/>
            <person name="Sun W."/>
            <person name="Li X."/>
            <person name="Schwartz D.C."/>
            <person name="Wang Y."/>
            <person name="Chen S."/>
        </authorList>
    </citation>
    <scope>NUCLEOTIDE SEQUENCE [LARGE SCALE GENOMIC DNA]</scope>
    <source>
        <strain evidence="2 3">ZZ0214-1</strain>
    </source>
</reference>
<gene>
    <name evidence="2" type="ORF">GSI_02621</name>
</gene>
<feature type="region of interest" description="Disordered" evidence="1">
    <location>
        <begin position="477"/>
        <end position="534"/>
    </location>
</feature>
<feature type="region of interest" description="Disordered" evidence="1">
    <location>
        <begin position="546"/>
        <end position="587"/>
    </location>
</feature>
<dbReference type="AlphaFoldDB" id="A0A2G8SM40"/>
<protein>
    <recommendedName>
        <fullName evidence="4">F-box domain-containing protein</fullName>
    </recommendedName>
</protein>